<dbReference type="InterPro" id="IPR009057">
    <property type="entry name" value="Homeodomain-like_sf"/>
</dbReference>
<dbReference type="InterPro" id="IPR018060">
    <property type="entry name" value="HTH_AraC"/>
</dbReference>
<comment type="caution">
    <text evidence="5">The sequence shown here is derived from an EMBL/GenBank/DDBJ whole genome shotgun (WGS) entry which is preliminary data.</text>
</comment>
<sequence>MDIGQLPYHPQAGYGLDLEILAFSELRRRAGAEMLELAHRYEFYTLVGVTEGACTHRIDFEFVQCAPNTVLALTPGMAHSFGPPTDWEGWIVAFRPEFAWPTACPGAEKSCRILEGLGSVIRLTAKEMRVVTGCIMQMQDDAGLDDSPESVHALLRHQLHTALTRIRMADERGDGRVKLPRPAGSRFREFERLVEEKHRDWHQVSSYAKAMGCAERTLTRATLDAAGLNPKAFIAARLALEAKRLLTHTELKVLEVAEQLRFSDTPNFIKFFQREVGCTPATFRQRQTQAA</sequence>
<proteinExistence type="predicted"/>
<dbReference type="Proteomes" id="UP001225498">
    <property type="component" value="Unassembled WGS sequence"/>
</dbReference>
<dbReference type="SUPFAM" id="SSF46689">
    <property type="entry name" value="Homeodomain-like"/>
    <property type="match status" value="1"/>
</dbReference>
<dbReference type="SUPFAM" id="SSF51215">
    <property type="entry name" value="Regulatory protein AraC"/>
    <property type="match status" value="1"/>
</dbReference>
<evidence type="ECO:0000313" key="5">
    <source>
        <dbReference type="EMBL" id="EKZ1926797.1"/>
    </source>
</evidence>
<evidence type="ECO:0000256" key="3">
    <source>
        <dbReference type="ARBA" id="ARBA00023163"/>
    </source>
</evidence>
<evidence type="ECO:0000256" key="1">
    <source>
        <dbReference type="ARBA" id="ARBA00023015"/>
    </source>
</evidence>
<dbReference type="SMART" id="SM00342">
    <property type="entry name" value="HTH_ARAC"/>
    <property type="match status" value="1"/>
</dbReference>
<dbReference type="Gene3D" id="1.10.10.60">
    <property type="entry name" value="Homeodomain-like"/>
    <property type="match status" value="1"/>
</dbReference>
<dbReference type="Pfam" id="PF12833">
    <property type="entry name" value="HTH_18"/>
    <property type="match status" value="1"/>
</dbReference>
<evidence type="ECO:0000313" key="6">
    <source>
        <dbReference type="Proteomes" id="UP001225498"/>
    </source>
</evidence>
<dbReference type="InterPro" id="IPR037923">
    <property type="entry name" value="HTH-like"/>
</dbReference>
<reference evidence="5" key="1">
    <citation type="submission" date="2023-08" db="EMBL/GenBank/DDBJ databases">
        <authorList>
            <consortium name="Clinical and Environmental Microbiology Branch: Whole genome sequencing antimicrobial resistance pathogens in the healthcare setting"/>
        </authorList>
    </citation>
    <scope>NUCLEOTIDE SEQUENCE</scope>
    <source>
        <strain evidence="5">2023CJ-00293</strain>
    </source>
</reference>
<dbReference type="Pfam" id="PF02311">
    <property type="entry name" value="AraC_binding"/>
    <property type="match status" value="1"/>
</dbReference>
<keyword evidence="1" id="KW-0805">Transcription regulation</keyword>
<gene>
    <name evidence="5" type="ORF">REH87_001798</name>
</gene>
<evidence type="ECO:0000256" key="2">
    <source>
        <dbReference type="ARBA" id="ARBA00023125"/>
    </source>
</evidence>
<organism evidence="5 6">
    <name type="scientific">Stenotrophomonas maltophilia</name>
    <name type="common">Pseudomonas maltophilia</name>
    <name type="synonym">Xanthomonas maltophilia</name>
    <dbReference type="NCBI Taxonomy" id="40324"/>
    <lineage>
        <taxon>Bacteria</taxon>
        <taxon>Pseudomonadati</taxon>
        <taxon>Pseudomonadota</taxon>
        <taxon>Gammaproteobacteria</taxon>
        <taxon>Lysobacterales</taxon>
        <taxon>Lysobacteraceae</taxon>
        <taxon>Stenotrophomonas</taxon>
        <taxon>Stenotrophomonas maltophilia group</taxon>
    </lineage>
</organism>
<evidence type="ECO:0000259" key="4">
    <source>
        <dbReference type="PROSITE" id="PS01124"/>
    </source>
</evidence>
<protein>
    <submittedName>
        <fullName evidence="5">Helix-turn-helix domain-containing protein</fullName>
    </submittedName>
</protein>
<dbReference type="GO" id="GO:0003700">
    <property type="term" value="F:DNA-binding transcription factor activity"/>
    <property type="evidence" value="ECO:0007669"/>
    <property type="project" value="InterPro"/>
</dbReference>
<dbReference type="PANTHER" id="PTHR43280:SF32">
    <property type="entry name" value="TRANSCRIPTIONAL REGULATORY PROTEIN"/>
    <property type="match status" value="1"/>
</dbReference>
<dbReference type="InterPro" id="IPR003313">
    <property type="entry name" value="AraC-bd"/>
</dbReference>
<dbReference type="EMBL" id="ABLTIR010000030">
    <property type="protein sequence ID" value="EKZ1926797.1"/>
    <property type="molecule type" value="Genomic_DNA"/>
</dbReference>
<keyword evidence="3" id="KW-0804">Transcription</keyword>
<keyword evidence="2" id="KW-0238">DNA-binding</keyword>
<dbReference type="AlphaFoldDB" id="A0AAI9CKJ6"/>
<dbReference type="RefSeq" id="WP_158230166.1">
    <property type="nucleotide sequence ID" value="NZ_CP182416.1"/>
</dbReference>
<accession>A0AAI9CKJ6</accession>
<dbReference type="PROSITE" id="PS01124">
    <property type="entry name" value="HTH_ARAC_FAMILY_2"/>
    <property type="match status" value="1"/>
</dbReference>
<dbReference type="GO" id="GO:0043565">
    <property type="term" value="F:sequence-specific DNA binding"/>
    <property type="evidence" value="ECO:0007669"/>
    <property type="project" value="InterPro"/>
</dbReference>
<dbReference type="PANTHER" id="PTHR43280">
    <property type="entry name" value="ARAC-FAMILY TRANSCRIPTIONAL REGULATOR"/>
    <property type="match status" value="1"/>
</dbReference>
<feature type="domain" description="HTH araC/xylS-type" evidence="4">
    <location>
        <begin position="188"/>
        <end position="286"/>
    </location>
</feature>
<name>A0AAI9CKJ6_STEMA</name>